<protein>
    <submittedName>
        <fullName evidence="1">Uncharacterized protein</fullName>
    </submittedName>
</protein>
<dbReference type="OrthoDB" id="8243765at2"/>
<name>A0A0R3C4V6_9BRAD</name>
<sequence>MNRTTPCPGCGHALVPMLTAHGHTEPSCLWCEGFDARAMDMAKWAGSPSGKPEPALPRSFD</sequence>
<dbReference type="Proteomes" id="UP000051380">
    <property type="component" value="Unassembled WGS sequence"/>
</dbReference>
<evidence type="ECO:0000313" key="4">
    <source>
        <dbReference type="Proteomes" id="UP000183174"/>
    </source>
</evidence>
<organism evidence="1 3">
    <name type="scientific">Bradyrhizobium yuanmingense</name>
    <dbReference type="NCBI Taxonomy" id="108015"/>
    <lineage>
        <taxon>Bacteria</taxon>
        <taxon>Pseudomonadati</taxon>
        <taxon>Pseudomonadota</taxon>
        <taxon>Alphaproteobacteria</taxon>
        <taxon>Hyphomicrobiales</taxon>
        <taxon>Nitrobacteraceae</taxon>
        <taxon>Bradyrhizobium</taxon>
    </lineage>
</organism>
<gene>
    <name evidence="1" type="ORF">AOQ72_27730</name>
    <name evidence="2" type="ORF">GA0061099_1004183</name>
</gene>
<evidence type="ECO:0000313" key="3">
    <source>
        <dbReference type="Proteomes" id="UP000051380"/>
    </source>
</evidence>
<dbReference type="STRING" id="108015.GA0061099_1004183"/>
<reference evidence="1 3" key="1">
    <citation type="submission" date="2015-09" db="EMBL/GenBank/DDBJ databases">
        <title>Draft Genome Sequence of the Strain BR 3267 (Bradyrhizobium yuanmingense) recommended as inoculant for cowpea in Brazil.</title>
        <authorList>
            <person name="Simoes-Araujo J.L."/>
            <person name="Zilli J.E."/>
        </authorList>
    </citation>
    <scope>NUCLEOTIDE SEQUENCE [LARGE SCALE GENOMIC DNA]</scope>
    <source>
        <strain evidence="1 3">BR3267</strain>
    </source>
</reference>
<dbReference type="EMBL" id="FMAE01000004">
    <property type="protein sequence ID" value="SCB28632.1"/>
    <property type="molecule type" value="Genomic_DNA"/>
</dbReference>
<dbReference type="Proteomes" id="UP000183174">
    <property type="component" value="Unassembled WGS sequence"/>
</dbReference>
<accession>A0A0R3C4V6</accession>
<dbReference type="GeneID" id="93176604"/>
<evidence type="ECO:0000313" key="1">
    <source>
        <dbReference type="EMBL" id="KRP92762.1"/>
    </source>
</evidence>
<evidence type="ECO:0000313" key="2">
    <source>
        <dbReference type="EMBL" id="SCB28632.1"/>
    </source>
</evidence>
<dbReference type="RefSeq" id="WP_036022282.1">
    <property type="nucleotide sequence ID" value="NZ_CP104173.1"/>
</dbReference>
<dbReference type="AlphaFoldDB" id="A0A0R3C4V6"/>
<dbReference type="EMBL" id="LJYF01000031">
    <property type="protein sequence ID" value="KRP92762.1"/>
    <property type="molecule type" value="Genomic_DNA"/>
</dbReference>
<reference evidence="2 4" key="2">
    <citation type="submission" date="2016-08" db="EMBL/GenBank/DDBJ databases">
        <authorList>
            <person name="Seilhamer J.J."/>
        </authorList>
    </citation>
    <scope>NUCLEOTIDE SEQUENCE [LARGE SCALE GENOMIC DNA]</scope>
    <source>
        <strain evidence="2 4">CCBAU 10071</strain>
    </source>
</reference>
<proteinExistence type="predicted"/>